<dbReference type="AlphaFoldDB" id="A0A8H4QRS1"/>
<dbReference type="EMBL" id="JAACJL010000034">
    <property type="protein sequence ID" value="KAF4615693.1"/>
    <property type="molecule type" value="Genomic_DNA"/>
</dbReference>
<evidence type="ECO:0000313" key="1">
    <source>
        <dbReference type="EMBL" id="KAF4615693.1"/>
    </source>
</evidence>
<keyword evidence="2" id="KW-1185">Reference proteome</keyword>
<dbReference type="SUPFAM" id="SSF53474">
    <property type="entry name" value="alpha/beta-Hydrolases"/>
    <property type="match status" value="1"/>
</dbReference>
<dbReference type="InterPro" id="IPR029058">
    <property type="entry name" value="AB_hydrolase_fold"/>
</dbReference>
<proteinExistence type="predicted"/>
<dbReference type="Proteomes" id="UP000521872">
    <property type="component" value="Unassembled WGS sequence"/>
</dbReference>
<name>A0A8H4QRS1_9AGAR</name>
<evidence type="ECO:0008006" key="3">
    <source>
        <dbReference type="Google" id="ProtNLM"/>
    </source>
</evidence>
<sequence length="356" mass="40084">METECQYLTALNAQRSQYTLKASQPIAQCKRRRLRAESHSHTGIAVRPATSRDDEEGEYLTIIMIQGHAFHSGAMTRMLEMAPSLGYRFICPNRGLYPGSTPYTKDETGVFQPGRPTEEAVKGYLKQGECLLLFVDNMIGEYGLKRVLITGWSLGAGFLSAMVCSLKSVEEPLGVLTVLYTYSDPPSPVYGVPDPPTGGWAPLFDKTLTIEERQIAFGDWVVQYFPHPNIEEKNPRNLIYKNATQTKAKTYADLPPAKFLEMADFTAGDKGDSVFGEKEFARIGRVMWDLTFFNAETRRAWQDVQFGVIYGEESTWTVVWEVWRLEMEAMEKGMPVRCIGMPGVNHFGQGDRLTEV</sequence>
<evidence type="ECO:0000313" key="2">
    <source>
        <dbReference type="Proteomes" id="UP000521872"/>
    </source>
</evidence>
<protein>
    <recommendedName>
        <fullName evidence="3">AB hydrolase-1 domain-containing protein</fullName>
    </recommendedName>
</protein>
<comment type="caution">
    <text evidence="1">The sequence shown here is derived from an EMBL/GenBank/DDBJ whole genome shotgun (WGS) entry which is preliminary data.</text>
</comment>
<dbReference type="Gene3D" id="3.40.50.1820">
    <property type="entry name" value="alpha/beta hydrolase"/>
    <property type="match status" value="1"/>
</dbReference>
<reference evidence="1 2" key="1">
    <citation type="submission" date="2019-12" db="EMBL/GenBank/DDBJ databases">
        <authorList>
            <person name="Floudas D."/>
            <person name="Bentzer J."/>
            <person name="Ahren D."/>
            <person name="Johansson T."/>
            <person name="Persson P."/>
            <person name="Tunlid A."/>
        </authorList>
    </citation>
    <scope>NUCLEOTIDE SEQUENCE [LARGE SCALE GENOMIC DNA]</scope>
    <source>
        <strain evidence="1 2">CBS 102.39</strain>
    </source>
</reference>
<accession>A0A8H4QRS1</accession>
<gene>
    <name evidence="1" type="ORF">D9613_012559</name>
</gene>
<organism evidence="1 2">
    <name type="scientific">Agrocybe pediades</name>
    <dbReference type="NCBI Taxonomy" id="84607"/>
    <lineage>
        <taxon>Eukaryota</taxon>
        <taxon>Fungi</taxon>
        <taxon>Dikarya</taxon>
        <taxon>Basidiomycota</taxon>
        <taxon>Agaricomycotina</taxon>
        <taxon>Agaricomycetes</taxon>
        <taxon>Agaricomycetidae</taxon>
        <taxon>Agaricales</taxon>
        <taxon>Agaricineae</taxon>
        <taxon>Strophariaceae</taxon>
        <taxon>Agrocybe</taxon>
    </lineage>
</organism>